<keyword evidence="7 8" id="KW-0472">Membrane</keyword>
<dbReference type="GO" id="GO:0009103">
    <property type="term" value="P:lipopolysaccharide biosynthetic process"/>
    <property type="evidence" value="ECO:0007669"/>
    <property type="project" value="UniProtKB-ARBA"/>
</dbReference>
<feature type="transmembrane region" description="Helical" evidence="8">
    <location>
        <begin position="282"/>
        <end position="305"/>
    </location>
</feature>
<sequence length="553" mass="64430">MQAVEEKQTPKQVRCLTKIARCLRSPWFMIVCMVAISASMFFILMPSYPMQNWDEGIHSQVTRELVETGDWWTLHYQGEFYFRKPPLKMWLTAPLVQLFGDKVWVYRFWSSFAGVASVALLAYFVYRKEKDLLAAWLAGLIFVSGQFIFYHAFRTGETDALLVFLLVVGFFAYWNARANHSWFLLMGASFGLAIMTKSLAGAIGPIVVVFDILLRRQWSVFRVRYLWYGVAVFFVVALPWHVSMISMYGKQFWDEYIGFHVVDRTLVQLYADMPWHWYATIFWQRLFPLSYFMIGGLLIPLWRFITRKKQDISLAVLWLVVTLLLFTAVKTKFEWYILPAYPAAAWILARYFSELIRLYTKPLFYGTFALSLFLVFAKTPQAIPPGARVYWLSLQAYIPVAVQPLISNSYVWSAIFVLLLAILYYALRKRKKIYIPILFSLLILHSLAFAFGRDAHMIATEQRSSEFQEIARVIRLEGTEKVITYQTDFYDKPAGYFEVYATTRDIQNIKHSSDELRIALTGKTVVITSEDAPLDSMKFFAHIDQYYLYGSSD</sequence>
<evidence type="ECO:0000313" key="11">
    <source>
        <dbReference type="Proteomes" id="UP000228711"/>
    </source>
</evidence>
<evidence type="ECO:0000256" key="4">
    <source>
        <dbReference type="ARBA" id="ARBA00022679"/>
    </source>
</evidence>
<dbReference type="Proteomes" id="UP000228711">
    <property type="component" value="Unassembled WGS sequence"/>
</dbReference>
<feature type="transmembrane region" description="Helical" evidence="8">
    <location>
        <begin position="182"/>
        <end position="213"/>
    </location>
</feature>
<evidence type="ECO:0000256" key="3">
    <source>
        <dbReference type="ARBA" id="ARBA00022676"/>
    </source>
</evidence>
<feature type="transmembrane region" description="Helical" evidence="8">
    <location>
        <begin position="312"/>
        <end position="329"/>
    </location>
</feature>
<keyword evidence="4" id="KW-0808">Transferase</keyword>
<organism evidence="10 11">
    <name type="scientific">Candidatus Kerfeldbacteria bacterium CG08_land_8_20_14_0_20_42_7</name>
    <dbReference type="NCBI Taxonomy" id="2014245"/>
    <lineage>
        <taxon>Bacteria</taxon>
        <taxon>Candidatus Kerfeldiibacteriota</taxon>
    </lineage>
</organism>
<evidence type="ECO:0000256" key="5">
    <source>
        <dbReference type="ARBA" id="ARBA00022692"/>
    </source>
</evidence>
<keyword evidence="2" id="KW-1003">Cell membrane</keyword>
<evidence type="ECO:0000256" key="8">
    <source>
        <dbReference type="SAM" id="Phobius"/>
    </source>
</evidence>
<evidence type="ECO:0000259" key="9">
    <source>
        <dbReference type="Pfam" id="PF02366"/>
    </source>
</evidence>
<evidence type="ECO:0000256" key="7">
    <source>
        <dbReference type="ARBA" id="ARBA00023136"/>
    </source>
</evidence>
<keyword evidence="3" id="KW-0328">Glycosyltransferase</keyword>
<protein>
    <recommendedName>
        <fullName evidence="9">ArnT-like N-terminal domain-containing protein</fullName>
    </recommendedName>
</protein>
<name>A0A2H0YSH3_9BACT</name>
<evidence type="ECO:0000256" key="2">
    <source>
        <dbReference type="ARBA" id="ARBA00022475"/>
    </source>
</evidence>
<feature type="transmembrane region" description="Helical" evidence="8">
    <location>
        <begin position="27"/>
        <end position="45"/>
    </location>
</feature>
<dbReference type="InterPro" id="IPR050297">
    <property type="entry name" value="LipidA_mod_glycosyltrf_83"/>
</dbReference>
<dbReference type="InterPro" id="IPR003342">
    <property type="entry name" value="ArnT-like_N"/>
</dbReference>
<dbReference type="Pfam" id="PF02366">
    <property type="entry name" value="PMT"/>
    <property type="match status" value="1"/>
</dbReference>
<keyword evidence="5 8" id="KW-0812">Transmembrane</keyword>
<evidence type="ECO:0000256" key="1">
    <source>
        <dbReference type="ARBA" id="ARBA00004651"/>
    </source>
</evidence>
<feature type="domain" description="ArnT-like N-terminal" evidence="9">
    <location>
        <begin position="64"/>
        <end position="242"/>
    </location>
</feature>
<feature type="transmembrane region" description="Helical" evidence="8">
    <location>
        <begin position="434"/>
        <end position="452"/>
    </location>
</feature>
<feature type="transmembrane region" description="Helical" evidence="8">
    <location>
        <begin position="409"/>
        <end position="427"/>
    </location>
</feature>
<gene>
    <name evidence="10" type="ORF">COT25_03040</name>
</gene>
<accession>A0A2H0YSH3</accession>
<dbReference type="GO" id="GO:0000030">
    <property type="term" value="F:mannosyltransferase activity"/>
    <property type="evidence" value="ECO:0007669"/>
    <property type="project" value="InterPro"/>
</dbReference>
<feature type="transmembrane region" description="Helical" evidence="8">
    <location>
        <begin position="132"/>
        <end position="153"/>
    </location>
</feature>
<reference evidence="11" key="1">
    <citation type="submission" date="2017-09" db="EMBL/GenBank/DDBJ databases">
        <title>Depth-based differentiation of microbial function through sediment-hosted aquifers and enrichment of novel symbionts in the deep terrestrial subsurface.</title>
        <authorList>
            <person name="Probst A.J."/>
            <person name="Ladd B."/>
            <person name="Jarett J.K."/>
            <person name="Geller-Mcgrath D.E."/>
            <person name="Sieber C.M.K."/>
            <person name="Emerson J.B."/>
            <person name="Anantharaman K."/>
            <person name="Thomas B.C."/>
            <person name="Malmstrom R."/>
            <person name="Stieglmeier M."/>
            <person name="Klingl A."/>
            <person name="Woyke T."/>
            <person name="Ryan C.M."/>
            <person name="Banfield J.F."/>
        </authorList>
    </citation>
    <scope>NUCLEOTIDE SEQUENCE [LARGE SCALE GENOMIC DNA]</scope>
</reference>
<feature type="transmembrane region" description="Helical" evidence="8">
    <location>
        <begin position="104"/>
        <end position="126"/>
    </location>
</feature>
<dbReference type="GO" id="GO:0006493">
    <property type="term" value="P:protein O-linked glycosylation"/>
    <property type="evidence" value="ECO:0007669"/>
    <property type="project" value="InterPro"/>
</dbReference>
<dbReference type="GO" id="GO:0016763">
    <property type="term" value="F:pentosyltransferase activity"/>
    <property type="evidence" value="ECO:0007669"/>
    <property type="project" value="TreeGrafter"/>
</dbReference>
<comment type="caution">
    <text evidence="10">The sequence shown here is derived from an EMBL/GenBank/DDBJ whole genome shotgun (WGS) entry which is preliminary data.</text>
</comment>
<evidence type="ECO:0000313" key="10">
    <source>
        <dbReference type="EMBL" id="PIS41445.1"/>
    </source>
</evidence>
<dbReference type="PANTHER" id="PTHR33908:SF3">
    <property type="entry name" value="UNDECAPRENYL PHOSPHATE-ALPHA-4-AMINO-4-DEOXY-L-ARABINOSE ARABINOSYL TRANSFERASE"/>
    <property type="match status" value="1"/>
</dbReference>
<dbReference type="GO" id="GO:0005886">
    <property type="term" value="C:plasma membrane"/>
    <property type="evidence" value="ECO:0007669"/>
    <property type="project" value="UniProtKB-SubCell"/>
</dbReference>
<proteinExistence type="predicted"/>
<dbReference type="GO" id="GO:0010041">
    <property type="term" value="P:response to iron(III) ion"/>
    <property type="evidence" value="ECO:0007669"/>
    <property type="project" value="TreeGrafter"/>
</dbReference>
<evidence type="ECO:0000256" key="6">
    <source>
        <dbReference type="ARBA" id="ARBA00022989"/>
    </source>
</evidence>
<feature type="transmembrane region" description="Helical" evidence="8">
    <location>
        <begin position="225"/>
        <end position="242"/>
    </location>
</feature>
<keyword evidence="6 8" id="KW-1133">Transmembrane helix</keyword>
<comment type="subcellular location">
    <subcellularLocation>
        <location evidence="1">Cell membrane</location>
        <topology evidence="1">Multi-pass membrane protein</topology>
    </subcellularLocation>
</comment>
<feature type="transmembrane region" description="Helical" evidence="8">
    <location>
        <begin position="364"/>
        <end position="383"/>
    </location>
</feature>
<dbReference type="EMBL" id="PEXV01000103">
    <property type="protein sequence ID" value="PIS41445.1"/>
    <property type="molecule type" value="Genomic_DNA"/>
</dbReference>
<feature type="transmembrane region" description="Helical" evidence="8">
    <location>
        <begin position="335"/>
        <end position="352"/>
    </location>
</feature>
<dbReference type="AlphaFoldDB" id="A0A2H0YSH3"/>
<dbReference type="PANTHER" id="PTHR33908">
    <property type="entry name" value="MANNOSYLTRANSFERASE YKCB-RELATED"/>
    <property type="match status" value="1"/>
</dbReference>